<protein>
    <submittedName>
        <fullName evidence="1">Uncharacterized protein</fullName>
    </submittedName>
</protein>
<reference evidence="1" key="1">
    <citation type="submission" date="2023-10" db="EMBL/GenBank/DDBJ databases">
        <title>Genome assembly of Pristionchus species.</title>
        <authorList>
            <person name="Yoshida K."/>
            <person name="Sommer R.J."/>
        </authorList>
    </citation>
    <scope>NUCLEOTIDE SEQUENCE</scope>
    <source>
        <strain evidence="1">RS0144</strain>
    </source>
</reference>
<feature type="non-terminal residue" evidence="1">
    <location>
        <position position="1"/>
    </location>
</feature>
<dbReference type="Proteomes" id="UP001432027">
    <property type="component" value="Unassembled WGS sequence"/>
</dbReference>
<proteinExistence type="predicted"/>
<evidence type="ECO:0000313" key="2">
    <source>
        <dbReference type="Proteomes" id="UP001432027"/>
    </source>
</evidence>
<evidence type="ECO:0000313" key="1">
    <source>
        <dbReference type="EMBL" id="GMS90111.1"/>
    </source>
</evidence>
<sequence>IIKAAAAAMENRQVFHIPRDASALPNHDATIHPAHPFLKFQTILDAEKRKFPISEEEYMKASNSSTNYARAIIGNVSGAIDPATCRTLDQGWAIGWKCETCGCYKYSDEMTTSFLRGAAAMKQNLEQNEIYMKSAVSRASNHRKSSKSGPSSWKSHAWFKLEE</sequence>
<keyword evidence="2" id="KW-1185">Reference proteome</keyword>
<accession>A0AAV5TEA8</accession>
<gene>
    <name evidence="1" type="ORF">PENTCL1PPCAC_12286</name>
</gene>
<organism evidence="1 2">
    <name type="scientific">Pristionchus entomophagus</name>
    <dbReference type="NCBI Taxonomy" id="358040"/>
    <lineage>
        <taxon>Eukaryota</taxon>
        <taxon>Metazoa</taxon>
        <taxon>Ecdysozoa</taxon>
        <taxon>Nematoda</taxon>
        <taxon>Chromadorea</taxon>
        <taxon>Rhabditida</taxon>
        <taxon>Rhabditina</taxon>
        <taxon>Diplogasteromorpha</taxon>
        <taxon>Diplogasteroidea</taxon>
        <taxon>Neodiplogasteridae</taxon>
        <taxon>Pristionchus</taxon>
    </lineage>
</organism>
<dbReference type="AlphaFoldDB" id="A0AAV5TEA8"/>
<comment type="caution">
    <text evidence="1">The sequence shown here is derived from an EMBL/GenBank/DDBJ whole genome shotgun (WGS) entry which is preliminary data.</text>
</comment>
<name>A0AAV5TEA8_9BILA</name>
<dbReference type="EMBL" id="BTSX01000003">
    <property type="protein sequence ID" value="GMS90111.1"/>
    <property type="molecule type" value="Genomic_DNA"/>
</dbReference>